<dbReference type="FunFam" id="2.20.25.420:FF:000003">
    <property type="entry name" value="zinc finger protein ZPR1"/>
    <property type="match status" value="1"/>
</dbReference>
<dbReference type="PANTHER" id="PTHR10876:SF0">
    <property type="entry name" value="ZINC FINGER PROTEIN ZPR1"/>
    <property type="match status" value="1"/>
</dbReference>
<dbReference type="FunFam" id="2.60.120.1040:FF:000001">
    <property type="entry name" value="Zinc finger protein ZPR1"/>
    <property type="match status" value="1"/>
</dbReference>
<dbReference type="Gene3D" id="2.20.25.420">
    <property type="entry name" value="ZPR1, zinc finger domain"/>
    <property type="match status" value="2"/>
</dbReference>
<dbReference type="InterPro" id="IPR042452">
    <property type="entry name" value="ZPR1_Znf1/2"/>
</dbReference>
<keyword evidence="3" id="KW-0479">Metal-binding</keyword>
<keyword evidence="5" id="KW-0862">Zinc</keyword>
<dbReference type="OrthoDB" id="308464at2759"/>
<keyword evidence="4" id="KW-0863">Zinc-finger</keyword>
<comment type="subcellular location">
    <subcellularLocation>
        <location evidence="1">Nucleus</location>
    </subcellularLocation>
</comment>
<gene>
    <name evidence="9" type="primary">Zpr1</name>
    <name evidence="9" type="ORF">LOXCUR_R10070</name>
</gene>
<comment type="similarity">
    <text evidence="2">Belongs to the ZPR1 family.</text>
</comment>
<name>A0A7K7I5I2_LOXCU</name>
<evidence type="ECO:0000256" key="5">
    <source>
        <dbReference type="ARBA" id="ARBA00022833"/>
    </source>
</evidence>
<dbReference type="EMBL" id="VZSM01000090">
    <property type="protein sequence ID" value="NWY89522.1"/>
    <property type="molecule type" value="Genomic_DNA"/>
</dbReference>
<organism evidence="9 10">
    <name type="scientific">Loxia curvirostra</name>
    <name type="common">Red crossbill</name>
    <dbReference type="NCBI Taxonomy" id="64802"/>
    <lineage>
        <taxon>Eukaryota</taxon>
        <taxon>Metazoa</taxon>
        <taxon>Chordata</taxon>
        <taxon>Craniata</taxon>
        <taxon>Vertebrata</taxon>
        <taxon>Euteleostomi</taxon>
        <taxon>Archelosauria</taxon>
        <taxon>Archosauria</taxon>
        <taxon>Dinosauria</taxon>
        <taxon>Saurischia</taxon>
        <taxon>Theropoda</taxon>
        <taxon>Coelurosauria</taxon>
        <taxon>Aves</taxon>
        <taxon>Neognathae</taxon>
        <taxon>Neoaves</taxon>
        <taxon>Telluraves</taxon>
        <taxon>Australaves</taxon>
        <taxon>Passeriformes</taxon>
        <taxon>Passeroidea</taxon>
        <taxon>Fringillidae</taxon>
        <taxon>Carduelinae</taxon>
        <taxon>Loxia</taxon>
    </lineage>
</organism>
<keyword evidence="10" id="KW-1185">Reference proteome</keyword>
<dbReference type="SMART" id="SM00709">
    <property type="entry name" value="Zpr1"/>
    <property type="match status" value="2"/>
</dbReference>
<comment type="caution">
    <text evidence="9">The sequence shown here is derived from an EMBL/GenBank/DDBJ whole genome shotgun (WGS) entry which is preliminary data.</text>
</comment>
<dbReference type="Gene3D" id="2.60.120.1040">
    <property type="entry name" value="ZPR1, A/B domain"/>
    <property type="match status" value="2"/>
</dbReference>
<evidence type="ECO:0000256" key="3">
    <source>
        <dbReference type="ARBA" id="ARBA00022723"/>
    </source>
</evidence>
<evidence type="ECO:0000313" key="9">
    <source>
        <dbReference type="EMBL" id="NWY89522.1"/>
    </source>
</evidence>
<evidence type="ECO:0000256" key="1">
    <source>
        <dbReference type="ARBA" id="ARBA00004123"/>
    </source>
</evidence>
<dbReference type="PANTHER" id="PTHR10876">
    <property type="entry name" value="ZINC FINGER PROTEIN ZPR1"/>
    <property type="match status" value="1"/>
</dbReference>
<protein>
    <submittedName>
        <fullName evidence="9">ZPR1 protein</fullName>
    </submittedName>
</protein>
<evidence type="ECO:0000259" key="8">
    <source>
        <dbReference type="SMART" id="SM00709"/>
    </source>
</evidence>
<dbReference type="GO" id="GO:0008270">
    <property type="term" value="F:zinc ion binding"/>
    <property type="evidence" value="ECO:0007669"/>
    <property type="project" value="UniProtKB-KW"/>
</dbReference>
<feature type="domain" description="Zinc finger ZPR1-type" evidence="8">
    <location>
        <begin position="225"/>
        <end position="383"/>
    </location>
</feature>
<dbReference type="InterPro" id="IPR042451">
    <property type="entry name" value="ZPR1_A/B_dom"/>
</dbReference>
<evidence type="ECO:0000256" key="6">
    <source>
        <dbReference type="ARBA" id="ARBA00023242"/>
    </source>
</evidence>
<dbReference type="Pfam" id="PF03367">
    <property type="entry name" value="Zn_ribbon_ZPR1"/>
    <property type="match status" value="2"/>
</dbReference>
<feature type="non-terminal residue" evidence="9">
    <location>
        <position position="1"/>
    </location>
</feature>
<evidence type="ECO:0000256" key="2">
    <source>
        <dbReference type="ARBA" id="ARBA00008354"/>
    </source>
</evidence>
<dbReference type="InterPro" id="IPR040141">
    <property type="entry name" value="ZPR1"/>
</dbReference>
<dbReference type="Proteomes" id="UP000564784">
    <property type="component" value="Unassembled WGS sequence"/>
</dbReference>
<dbReference type="Pfam" id="PF22794">
    <property type="entry name" value="jr-ZPR1"/>
    <property type="match status" value="2"/>
</dbReference>
<accession>A0A7K7I5I2</accession>
<dbReference type="InterPro" id="IPR056180">
    <property type="entry name" value="ZPR1_jr_dom"/>
</dbReference>
<evidence type="ECO:0000313" key="10">
    <source>
        <dbReference type="Proteomes" id="UP000564784"/>
    </source>
</evidence>
<evidence type="ECO:0000256" key="4">
    <source>
        <dbReference type="ARBA" id="ARBA00022771"/>
    </source>
</evidence>
<evidence type="ECO:0000256" key="7">
    <source>
        <dbReference type="SAM" id="MobiDB-lite"/>
    </source>
</evidence>
<proteinExistence type="inferred from homology"/>
<dbReference type="InterPro" id="IPR004457">
    <property type="entry name" value="Znf_ZPR1"/>
</dbReference>
<dbReference type="GO" id="GO:0005634">
    <property type="term" value="C:nucleus"/>
    <property type="evidence" value="ECO:0007669"/>
    <property type="project" value="UniProtKB-SubCell"/>
</dbReference>
<reference evidence="9 10" key="1">
    <citation type="submission" date="2019-09" db="EMBL/GenBank/DDBJ databases">
        <title>Bird 10,000 Genomes (B10K) Project - Family phase.</title>
        <authorList>
            <person name="Zhang G."/>
        </authorList>
    </citation>
    <scope>NUCLEOTIDE SEQUENCE [LARGE SCALE GENOMIC DNA]</scope>
    <source>
        <strain evidence="9">OUT-0011</strain>
        <tissue evidence="9">Muscle</tissue>
    </source>
</reference>
<keyword evidence="6" id="KW-0539">Nucleus</keyword>
<feature type="domain" description="Zinc finger ZPR1-type" evidence="8">
    <location>
        <begin position="1"/>
        <end position="150"/>
    </location>
</feature>
<sequence>GVTRLLLTRIPFFKEIIVSSFSCPSCSWSNTEIQAAGRIQEQGVRYTLAVTSRQDMNREVVKTDCASARIPELDFEVPAFSQKGVLTTIEGIIDRAVAGLEQDQPARRATDKEVARKIDEFIGKLRQLKEVNSPFTFILDDPSGNSFVENPRAPHRDEALLVTHYRRSPQQCALLGLEVTAAAPAPWEPSREQELTLLPLQGEEVDAKPPDAAEDLRDEVLQFNTNCPECNAPASTNMKLVQIPHFKEVIIMATNCDSCGHRTNEVKSGGAIEAQGTRITLRITDPSDMTRDILKSETCSVEIPELEFELGMGALGGKFTTLEGLLKDIRDLVEKNPFTLGDSSTASRTGKLQEFIGKLQDVKGKAQAHFIMDDPAGNSYLQNVYAPEEDPELSVQRYERTFEHNEELGLNDMRTEGYEAEPASGR</sequence>
<dbReference type="AlphaFoldDB" id="A0A7K7I5I2"/>
<feature type="compositionally biased region" description="Basic and acidic residues" evidence="7">
    <location>
        <begin position="404"/>
        <end position="417"/>
    </location>
</feature>
<feature type="non-terminal residue" evidence="9">
    <location>
        <position position="426"/>
    </location>
</feature>
<dbReference type="FunFam" id="2.60.120.1040:FF:000002">
    <property type="entry name" value="zinc finger protein ZPR1"/>
    <property type="match status" value="1"/>
</dbReference>
<feature type="region of interest" description="Disordered" evidence="7">
    <location>
        <begin position="404"/>
        <end position="426"/>
    </location>
</feature>
<dbReference type="NCBIfam" id="TIGR00310">
    <property type="entry name" value="ZPR1_znf"/>
    <property type="match status" value="2"/>
</dbReference>